<dbReference type="InterPro" id="IPR001915">
    <property type="entry name" value="Peptidase_M48"/>
</dbReference>
<keyword evidence="2" id="KW-0645">Protease</keyword>
<dbReference type="PANTHER" id="PTHR22726">
    <property type="entry name" value="METALLOENDOPEPTIDASE OMA1"/>
    <property type="match status" value="1"/>
</dbReference>
<dbReference type="AlphaFoldDB" id="A0A7H1N6F8"/>
<dbReference type="InterPro" id="IPR051156">
    <property type="entry name" value="Mito/Outer_Membr_Metalloprot"/>
</dbReference>
<evidence type="ECO:0000256" key="2">
    <source>
        <dbReference type="ARBA" id="ARBA00022670"/>
    </source>
</evidence>
<dbReference type="GO" id="GO:0051603">
    <property type="term" value="P:proteolysis involved in protein catabolic process"/>
    <property type="evidence" value="ECO:0007669"/>
    <property type="project" value="TreeGrafter"/>
</dbReference>
<dbReference type="GO" id="GO:0016020">
    <property type="term" value="C:membrane"/>
    <property type="evidence" value="ECO:0007669"/>
    <property type="project" value="TreeGrafter"/>
</dbReference>
<feature type="signal peptide" evidence="7">
    <location>
        <begin position="1"/>
        <end position="20"/>
    </location>
</feature>
<evidence type="ECO:0000256" key="7">
    <source>
        <dbReference type="SAM" id="SignalP"/>
    </source>
</evidence>
<evidence type="ECO:0000256" key="4">
    <source>
        <dbReference type="ARBA" id="ARBA00022801"/>
    </source>
</evidence>
<keyword evidence="3" id="KW-0479">Metal-binding</keyword>
<feature type="domain" description="Peptidase M48" evidence="8">
    <location>
        <begin position="31"/>
        <end position="220"/>
    </location>
</feature>
<dbReference type="GO" id="GO:0004222">
    <property type="term" value="F:metalloendopeptidase activity"/>
    <property type="evidence" value="ECO:0007669"/>
    <property type="project" value="InterPro"/>
</dbReference>
<keyword evidence="4" id="KW-0378">Hydrolase</keyword>
<evidence type="ECO:0000256" key="6">
    <source>
        <dbReference type="ARBA" id="ARBA00023049"/>
    </source>
</evidence>
<organism evidence="9 10">
    <name type="scientific">Defluviicoccus vanus</name>
    <dbReference type="NCBI Taxonomy" id="111831"/>
    <lineage>
        <taxon>Bacteria</taxon>
        <taxon>Pseudomonadati</taxon>
        <taxon>Pseudomonadota</taxon>
        <taxon>Alphaproteobacteria</taxon>
        <taxon>Rhodospirillales</taxon>
        <taxon>Rhodospirillaceae</taxon>
        <taxon>Defluviicoccus</taxon>
    </lineage>
</organism>
<evidence type="ECO:0000256" key="5">
    <source>
        <dbReference type="ARBA" id="ARBA00022833"/>
    </source>
</evidence>
<gene>
    <name evidence="9" type="ORF">HQ394_11980</name>
</gene>
<keyword evidence="10" id="KW-1185">Reference proteome</keyword>
<protein>
    <submittedName>
        <fullName evidence="9">M48 family metallopeptidase</fullName>
    </submittedName>
</protein>
<name>A0A7H1N6F8_9PROT</name>
<dbReference type="Pfam" id="PF01435">
    <property type="entry name" value="Peptidase_M48"/>
    <property type="match status" value="1"/>
</dbReference>
<keyword evidence="6" id="KW-0482">Metalloprotease</keyword>
<keyword evidence="5" id="KW-0862">Zinc</keyword>
<dbReference type="CDD" id="cd07324">
    <property type="entry name" value="M48C_Oma1-like"/>
    <property type="match status" value="1"/>
</dbReference>
<dbReference type="SUPFAM" id="SSF48452">
    <property type="entry name" value="TPR-like"/>
    <property type="match status" value="1"/>
</dbReference>
<dbReference type="InterPro" id="IPR011990">
    <property type="entry name" value="TPR-like_helical_dom_sf"/>
</dbReference>
<proteinExistence type="predicted"/>
<sequence>MFKSVLALVLTLVLCLPARAQSQSISLIRDTEIETTIRAYATPVFLAAGLDPSSVRIYLVNDRQINAFVAGGQNLFINTGLLVQSENAGQVIGVIAHETGHIAGGHLIRVQEAQKRGTAESILAFVLGTAAAAAGRPDVGAAVMSGGQNIALRNYLQYSRTQEGSADAAAMKFLDETHQSAQGLLDFMQILSNQELLAPARQDPYLRTHPLSQDRIEALADFVAKSPYSKVPVSPALERQHQRMVAKLRAFLDEPGMTMRRYPESDQSDEALYARAIAAHRAADSKKSIVLIDQLLAHHPDDPYYYELKGQVLFESGHPLEAVGPYTTAVRLLPDAPLLRLDLARCQLATNDPKMLPSAIENLQVSLAIEPNRPFVWRQLAIATGRNGQEAESSLALAEEAMLLNKPAEAKFHAGQAEHLLPTGSPNWLKAQDIIAAVDQAREE</sequence>
<evidence type="ECO:0000259" key="8">
    <source>
        <dbReference type="Pfam" id="PF01435"/>
    </source>
</evidence>
<dbReference type="Gene3D" id="3.30.2010.10">
    <property type="entry name" value="Metalloproteases ('zincins'), catalytic domain"/>
    <property type="match status" value="1"/>
</dbReference>
<evidence type="ECO:0000313" key="10">
    <source>
        <dbReference type="Proteomes" id="UP000516369"/>
    </source>
</evidence>
<evidence type="ECO:0000256" key="3">
    <source>
        <dbReference type="ARBA" id="ARBA00022723"/>
    </source>
</evidence>
<accession>A0A7H1N6F8</accession>
<keyword evidence="7" id="KW-0732">Signal</keyword>
<evidence type="ECO:0000256" key="1">
    <source>
        <dbReference type="ARBA" id="ARBA00001947"/>
    </source>
</evidence>
<evidence type="ECO:0000313" key="9">
    <source>
        <dbReference type="EMBL" id="QNT71294.1"/>
    </source>
</evidence>
<comment type="cofactor">
    <cofactor evidence="1">
        <name>Zn(2+)</name>
        <dbReference type="ChEBI" id="CHEBI:29105"/>
    </cofactor>
</comment>
<dbReference type="GO" id="GO:0046872">
    <property type="term" value="F:metal ion binding"/>
    <property type="evidence" value="ECO:0007669"/>
    <property type="project" value="UniProtKB-KW"/>
</dbReference>
<dbReference type="Proteomes" id="UP000516369">
    <property type="component" value="Chromosome"/>
</dbReference>
<reference evidence="9 10" key="1">
    <citation type="submission" date="2020-05" db="EMBL/GenBank/DDBJ databases">
        <title>Complete closed genome sequence of Defluviicoccus vanus.</title>
        <authorList>
            <person name="Bessarab I."/>
            <person name="Arumugam K."/>
            <person name="Maszenan A.M."/>
            <person name="Seviour R.J."/>
            <person name="Williams R.B."/>
        </authorList>
    </citation>
    <scope>NUCLEOTIDE SEQUENCE [LARGE SCALE GENOMIC DNA]</scope>
    <source>
        <strain evidence="9 10">Ben 114</strain>
    </source>
</reference>
<dbReference type="KEGG" id="dvn:HQ394_11980"/>
<dbReference type="PANTHER" id="PTHR22726:SF1">
    <property type="entry name" value="METALLOENDOPEPTIDASE OMA1, MITOCHONDRIAL"/>
    <property type="match status" value="1"/>
</dbReference>
<feature type="chain" id="PRO_5028977565" evidence="7">
    <location>
        <begin position="21"/>
        <end position="444"/>
    </location>
</feature>
<dbReference type="EMBL" id="CP053923">
    <property type="protein sequence ID" value="QNT71294.1"/>
    <property type="molecule type" value="Genomic_DNA"/>
</dbReference>
<dbReference type="Gene3D" id="1.25.40.10">
    <property type="entry name" value="Tetratricopeptide repeat domain"/>
    <property type="match status" value="1"/>
</dbReference>